<comment type="caution">
    <text evidence="2">The sequence shown here is derived from an EMBL/GenBank/DDBJ whole genome shotgun (WGS) entry which is preliminary data.</text>
</comment>
<accession>A0A437JW42</accession>
<dbReference type="EMBL" id="SACT01000003">
    <property type="protein sequence ID" value="RVT51510.1"/>
    <property type="molecule type" value="Genomic_DNA"/>
</dbReference>
<dbReference type="Pfam" id="PF09350">
    <property type="entry name" value="DJC28_CD"/>
    <property type="match status" value="1"/>
</dbReference>
<dbReference type="OrthoDB" id="9798476at2"/>
<keyword evidence="3" id="KW-1185">Reference proteome</keyword>
<dbReference type="AlphaFoldDB" id="A0A437JW42"/>
<dbReference type="Proteomes" id="UP000288178">
    <property type="component" value="Unassembled WGS sequence"/>
</dbReference>
<evidence type="ECO:0000313" key="3">
    <source>
        <dbReference type="Proteomes" id="UP000288178"/>
    </source>
</evidence>
<reference evidence="2 3" key="1">
    <citation type="submission" date="2019-01" db="EMBL/GenBank/DDBJ databases">
        <authorList>
            <person name="Chen W.-M."/>
        </authorList>
    </citation>
    <scope>NUCLEOTIDE SEQUENCE [LARGE SCALE GENOMIC DNA]</scope>
    <source>
        <strain evidence="2 3">ICH-3</strain>
    </source>
</reference>
<protein>
    <submittedName>
        <fullName evidence="2">DUF1992 domain-containing protein</fullName>
    </submittedName>
</protein>
<evidence type="ECO:0000259" key="1">
    <source>
        <dbReference type="Pfam" id="PF09350"/>
    </source>
</evidence>
<feature type="domain" description="DnaJ homologue subfamily C member 28 conserved" evidence="1">
    <location>
        <begin position="33"/>
        <end position="97"/>
    </location>
</feature>
<gene>
    <name evidence="2" type="ORF">ENE75_11845</name>
</gene>
<sequence length="133" mass="14821">MARWRAHEPAGSSVNAEDKRAQRLQLLDDHIGQALRASEATGELRAAPSWGKPLAVADGWDETPVELRQPYKILKDAGVVPPEVEVMREITALERELAATTDAAMQRALMQRIAEKRQHLALRLEKLRHSGSL</sequence>
<proteinExistence type="predicted"/>
<name>A0A437JW42_9BURK</name>
<organism evidence="2 3">
    <name type="scientific">Rubrivivax albus</name>
    <dbReference type="NCBI Taxonomy" id="2499835"/>
    <lineage>
        <taxon>Bacteria</taxon>
        <taxon>Pseudomonadati</taxon>
        <taxon>Pseudomonadota</taxon>
        <taxon>Betaproteobacteria</taxon>
        <taxon>Burkholderiales</taxon>
        <taxon>Sphaerotilaceae</taxon>
        <taxon>Rubrivivax</taxon>
    </lineage>
</organism>
<evidence type="ECO:0000313" key="2">
    <source>
        <dbReference type="EMBL" id="RVT51510.1"/>
    </source>
</evidence>
<dbReference type="InterPro" id="IPR018961">
    <property type="entry name" value="DnaJ_homolog_subfam-C_membr-28"/>
</dbReference>